<gene>
    <name evidence="3" type="ORF">C5Y83_05295</name>
</gene>
<dbReference type="EMBL" id="PUHY01000005">
    <property type="protein sequence ID" value="PQO37361.1"/>
    <property type="molecule type" value="Genomic_DNA"/>
</dbReference>
<dbReference type="OrthoDB" id="280382at2"/>
<feature type="transmembrane region" description="Helical" evidence="1">
    <location>
        <begin position="12"/>
        <end position="37"/>
    </location>
</feature>
<keyword evidence="1" id="KW-0812">Transmembrane</keyword>
<dbReference type="NCBIfam" id="TIGR04294">
    <property type="entry name" value="pre_pil_HX9DG"/>
    <property type="match status" value="1"/>
</dbReference>
<sequence length="354" mass="38170">MSFRSPVASRRHAFTLVELLVVIAIIGVLIALLLPAVQQAREAARRMSCSNNMKQMGLAIHNYHDTYRAFPPIGIGEVYNPSGWSRQASWMARILPFIEQKAAYDLANLPDSTYDNVDAGWAAPARGWKALAQTRVEGYWCPSSPLKQTASYPTTGATQGLGAPATIDIQIPDYAANGGSVYKGGTTSTFSDKQAWGWGGYIADNGALGIIYRKDVNPPFPGQQTSFAVLTDGSSNTIMVGEQSNFLNKTHDARAGLVNGGFWSCGSGTDSNILNNYTATLYPINAVNVAWMAMAPDWGLDTYVFNNTAFRSAHPGGAQFTMADGSSRFISETINFATYTALMDRADGVPVGEF</sequence>
<dbReference type="InterPro" id="IPR011453">
    <property type="entry name" value="DUF1559"/>
</dbReference>
<proteinExistence type="predicted"/>
<evidence type="ECO:0000256" key="1">
    <source>
        <dbReference type="SAM" id="Phobius"/>
    </source>
</evidence>
<name>A0A2S8FZC0_9BACT</name>
<organism evidence="3 4">
    <name type="scientific">Blastopirellula marina</name>
    <dbReference type="NCBI Taxonomy" id="124"/>
    <lineage>
        <taxon>Bacteria</taxon>
        <taxon>Pseudomonadati</taxon>
        <taxon>Planctomycetota</taxon>
        <taxon>Planctomycetia</taxon>
        <taxon>Pirellulales</taxon>
        <taxon>Pirellulaceae</taxon>
        <taxon>Blastopirellula</taxon>
    </lineage>
</organism>
<dbReference type="Pfam" id="PF07963">
    <property type="entry name" value="N_methyl"/>
    <property type="match status" value="1"/>
</dbReference>
<evidence type="ECO:0000313" key="3">
    <source>
        <dbReference type="EMBL" id="PQO37361.1"/>
    </source>
</evidence>
<dbReference type="AlphaFoldDB" id="A0A2S8FZC0"/>
<keyword evidence="1" id="KW-1133">Transmembrane helix</keyword>
<dbReference type="InterPro" id="IPR045584">
    <property type="entry name" value="Pilin-like"/>
</dbReference>
<dbReference type="SUPFAM" id="SSF54523">
    <property type="entry name" value="Pili subunits"/>
    <property type="match status" value="1"/>
</dbReference>
<comment type="caution">
    <text evidence="3">The sequence shown here is derived from an EMBL/GenBank/DDBJ whole genome shotgun (WGS) entry which is preliminary data.</text>
</comment>
<dbReference type="NCBIfam" id="TIGR02532">
    <property type="entry name" value="IV_pilin_GFxxxE"/>
    <property type="match status" value="1"/>
</dbReference>
<dbReference type="PANTHER" id="PTHR30093:SF2">
    <property type="entry name" value="TYPE II SECRETION SYSTEM PROTEIN H"/>
    <property type="match status" value="1"/>
</dbReference>
<dbReference type="Gene3D" id="3.30.700.10">
    <property type="entry name" value="Glycoprotein, Type 4 Pilin"/>
    <property type="match status" value="1"/>
</dbReference>
<reference evidence="3 4" key="1">
    <citation type="submission" date="2018-02" db="EMBL/GenBank/DDBJ databases">
        <title>Comparative genomes isolates from brazilian mangrove.</title>
        <authorList>
            <person name="Araujo J.E."/>
            <person name="Taketani R.G."/>
            <person name="Silva M.C.P."/>
            <person name="Loureco M.V."/>
            <person name="Andreote F.D."/>
        </authorList>
    </citation>
    <scope>NUCLEOTIDE SEQUENCE [LARGE SCALE GENOMIC DNA]</scope>
    <source>
        <strain evidence="3 4">Hex-1 MGV</strain>
    </source>
</reference>
<protein>
    <submittedName>
        <fullName evidence="3">General secretion pathway protein GspG</fullName>
    </submittedName>
</protein>
<keyword evidence="1" id="KW-0472">Membrane</keyword>
<dbReference type="InterPro" id="IPR027558">
    <property type="entry name" value="Pre_pil_HX9DG_C"/>
</dbReference>
<dbReference type="InterPro" id="IPR012902">
    <property type="entry name" value="N_methyl_site"/>
</dbReference>
<evidence type="ECO:0000313" key="4">
    <source>
        <dbReference type="Proteomes" id="UP000238322"/>
    </source>
</evidence>
<feature type="domain" description="DUF1559" evidence="2">
    <location>
        <begin position="38"/>
        <end position="336"/>
    </location>
</feature>
<dbReference type="RefSeq" id="WP_105328611.1">
    <property type="nucleotide sequence ID" value="NZ_PUHY01000005.1"/>
</dbReference>
<dbReference type="Pfam" id="PF07596">
    <property type="entry name" value="SBP_bac_10"/>
    <property type="match status" value="1"/>
</dbReference>
<accession>A0A2S8FZC0</accession>
<dbReference type="PANTHER" id="PTHR30093">
    <property type="entry name" value="GENERAL SECRETION PATHWAY PROTEIN G"/>
    <property type="match status" value="1"/>
</dbReference>
<dbReference type="Proteomes" id="UP000238322">
    <property type="component" value="Unassembled WGS sequence"/>
</dbReference>
<evidence type="ECO:0000259" key="2">
    <source>
        <dbReference type="Pfam" id="PF07596"/>
    </source>
</evidence>